<comment type="caution">
    <text evidence="2">The sequence shown here is derived from an EMBL/GenBank/DDBJ whole genome shotgun (WGS) entry which is preliminary data.</text>
</comment>
<dbReference type="PANTHER" id="PTHR34595">
    <property type="entry name" value="BLR5612 PROTEIN"/>
    <property type="match status" value="1"/>
</dbReference>
<protein>
    <recommendedName>
        <fullName evidence="1">DUF403 domain-containing protein</fullName>
    </recommendedName>
</protein>
<keyword evidence="3" id="KW-1185">Reference proteome</keyword>
<dbReference type="STRING" id="320771.Cflav_PD5470"/>
<dbReference type="PANTHER" id="PTHR34595:SF7">
    <property type="entry name" value="SLL1039 PROTEIN"/>
    <property type="match status" value="1"/>
</dbReference>
<accession>B9XBF0</accession>
<name>B9XBF0_PEDPL</name>
<dbReference type="InterPro" id="IPR051680">
    <property type="entry name" value="ATP-dep_Glu-Cys_Ligase-2"/>
</dbReference>
<evidence type="ECO:0000259" key="1">
    <source>
        <dbReference type="Pfam" id="PF04168"/>
    </source>
</evidence>
<sequence length="353" mass="41327">MLSRVANSLFWMSRYLERAENVARILDVNLQLLLDFRNLDDKRLLEHWLPIVQSTGDEALFFQLYKEARGQTVTDFLTFNPGNPNSILNCIAQARENARVVRDQISGEMWEEINRLHLFMRSPRAREVWNSSPYDFYNEIKTSSLYLQGLTNATIRQNENWNFIQIGKFLERADKTTRILDVRHETLGNEQFGKALNQTDYLEWSAVLRSCSAWDVYRQIYSTEVDPVRVAELLLLSDDFPRSVRFCLNELDATLRRISGVAPQKFSNDAEKLSGRLLSEIQFSTVQEIVSRGLHEYLDLLQNRFNQIGEALFAVYIFQPFADLNYDMLQQQQQQQQQTRISFHNTEFPPSVF</sequence>
<dbReference type="InterPro" id="IPR007296">
    <property type="entry name" value="DUF403"/>
</dbReference>
<reference evidence="2 3" key="1">
    <citation type="journal article" date="2011" name="J. Bacteriol.">
        <title>Genome sequence of 'Pedosphaera parvula' Ellin514, an aerobic Verrucomicrobial isolate from pasture soil.</title>
        <authorList>
            <person name="Kant R."/>
            <person name="van Passel M.W."/>
            <person name="Sangwan P."/>
            <person name="Palva A."/>
            <person name="Lucas S."/>
            <person name="Copeland A."/>
            <person name="Lapidus A."/>
            <person name="Glavina Del Rio T."/>
            <person name="Dalin E."/>
            <person name="Tice H."/>
            <person name="Bruce D."/>
            <person name="Goodwin L."/>
            <person name="Pitluck S."/>
            <person name="Chertkov O."/>
            <person name="Larimer F.W."/>
            <person name="Land M.L."/>
            <person name="Hauser L."/>
            <person name="Brettin T.S."/>
            <person name="Detter J.C."/>
            <person name="Han S."/>
            <person name="de Vos W.M."/>
            <person name="Janssen P.H."/>
            <person name="Smidt H."/>
        </authorList>
    </citation>
    <scope>NUCLEOTIDE SEQUENCE [LARGE SCALE GENOMIC DNA]</scope>
    <source>
        <strain evidence="2 3">Ellin514</strain>
    </source>
</reference>
<evidence type="ECO:0000313" key="2">
    <source>
        <dbReference type="EMBL" id="EEF62835.1"/>
    </source>
</evidence>
<dbReference type="Proteomes" id="UP000003688">
    <property type="component" value="Unassembled WGS sequence"/>
</dbReference>
<feature type="domain" description="DUF403" evidence="1">
    <location>
        <begin position="1"/>
        <end position="316"/>
    </location>
</feature>
<dbReference type="Pfam" id="PF04168">
    <property type="entry name" value="Alpha-E"/>
    <property type="match status" value="1"/>
</dbReference>
<proteinExistence type="predicted"/>
<dbReference type="OrthoDB" id="9803532at2"/>
<dbReference type="AlphaFoldDB" id="B9XBF0"/>
<dbReference type="RefSeq" id="WP_007413148.1">
    <property type="nucleotide sequence ID" value="NZ_ABOX02000003.1"/>
</dbReference>
<organism evidence="2 3">
    <name type="scientific">Pedosphaera parvula (strain Ellin514)</name>
    <dbReference type="NCBI Taxonomy" id="320771"/>
    <lineage>
        <taxon>Bacteria</taxon>
        <taxon>Pseudomonadati</taxon>
        <taxon>Verrucomicrobiota</taxon>
        <taxon>Pedosphaerae</taxon>
        <taxon>Pedosphaerales</taxon>
        <taxon>Pedosphaeraceae</taxon>
        <taxon>Pedosphaera</taxon>
    </lineage>
</organism>
<dbReference type="EMBL" id="ABOX02000003">
    <property type="protein sequence ID" value="EEF62835.1"/>
    <property type="molecule type" value="Genomic_DNA"/>
</dbReference>
<gene>
    <name evidence="2" type="ORF">Cflav_PD5470</name>
</gene>
<evidence type="ECO:0000313" key="3">
    <source>
        <dbReference type="Proteomes" id="UP000003688"/>
    </source>
</evidence>